<evidence type="ECO:0000256" key="3">
    <source>
        <dbReference type="ARBA" id="ARBA00022475"/>
    </source>
</evidence>
<evidence type="ECO:0000256" key="1">
    <source>
        <dbReference type="ARBA" id="ARBA00004251"/>
    </source>
</evidence>
<feature type="binding site" evidence="17">
    <location>
        <position position="551"/>
    </location>
    <ligand>
        <name>ATP</name>
        <dbReference type="ChEBI" id="CHEBI:30616"/>
    </ligand>
</feature>
<keyword evidence="12 18" id="KW-1133">Transmembrane helix</keyword>
<dbReference type="InterPro" id="IPR027936">
    <property type="entry name" value="Eph_TM"/>
</dbReference>
<dbReference type="AlphaFoldDB" id="A0A915D610"/>
<evidence type="ECO:0000256" key="9">
    <source>
        <dbReference type="ARBA" id="ARBA00022741"/>
    </source>
</evidence>
<dbReference type="FunFam" id="2.10.50.10:FF:000001">
    <property type="entry name" value="Ephrin type-A receptor 5"/>
    <property type="match status" value="1"/>
</dbReference>
<dbReference type="InterPro" id="IPR009030">
    <property type="entry name" value="Growth_fac_rcpt_cys_sf"/>
</dbReference>
<evidence type="ECO:0000256" key="2">
    <source>
        <dbReference type="ARBA" id="ARBA00011902"/>
    </source>
</evidence>
<dbReference type="PANTHER" id="PTHR46877">
    <property type="entry name" value="EPH RECEPTOR A5"/>
    <property type="match status" value="1"/>
</dbReference>
<evidence type="ECO:0000313" key="21">
    <source>
        <dbReference type="Proteomes" id="UP000887574"/>
    </source>
</evidence>
<keyword evidence="13 18" id="KW-0472">Membrane</keyword>
<dbReference type="EC" id="2.7.10.1" evidence="2"/>
<dbReference type="InterPro" id="IPR008979">
    <property type="entry name" value="Galactose-bd-like_sf"/>
</dbReference>
<dbReference type="InterPro" id="IPR011641">
    <property type="entry name" value="Tyr-kin_ephrin_A/B_rcpt-like"/>
</dbReference>
<dbReference type="FunFam" id="1.10.510.10:FF:000268">
    <property type="entry name" value="Receptor protein-tyrosine kinase"/>
    <property type="match status" value="1"/>
</dbReference>
<evidence type="ECO:0000256" key="4">
    <source>
        <dbReference type="ARBA" id="ARBA00022553"/>
    </source>
</evidence>
<feature type="transmembrane region" description="Helical" evidence="18">
    <location>
        <begin position="403"/>
        <end position="424"/>
    </location>
</feature>
<evidence type="ECO:0000256" key="12">
    <source>
        <dbReference type="ARBA" id="ARBA00022989"/>
    </source>
</evidence>
<dbReference type="Proteomes" id="UP000887574">
    <property type="component" value="Unplaced"/>
</dbReference>
<name>A0A915D610_9BILA</name>
<dbReference type="GO" id="GO:0005886">
    <property type="term" value="C:plasma membrane"/>
    <property type="evidence" value="ECO:0007669"/>
    <property type="project" value="UniProtKB-SubCell"/>
</dbReference>
<dbReference type="PROSITE" id="PS00107">
    <property type="entry name" value="PROTEIN_KINASE_ATP"/>
    <property type="match status" value="1"/>
</dbReference>
<evidence type="ECO:0000259" key="19">
    <source>
        <dbReference type="PROSITE" id="PS50011"/>
    </source>
</evidence>
<evidence type="ECO:0000256" key="8">
    <source>
        <dbReference type="ARBA" id="ARBA00022737"/>
    </source>
</evidence>
<evidence type="ECO:0000256" key="11">
    <source>
        <dbReference type="ARBA" id="ARBA00022840"/>
    </source>
</evidence>
<dbReference type="SUPFAM" id="SSF57184">
    <property type="entry name" value="Growth factor receptor domain"/>
    <property type="match status" value="1"/>
</dbReference>
<dbReference type="InterPro" id="IPR011009">
    <property type="entry name" value="Kinase-like_dom_sf"/>
</dbReference>
<accession>A0A915D610</accession>
<evidence type="ECO:0000256" key="14">
    <source>
        <dbReference type="ARBA" id="ARBA00023137"/>
    </source>
</evidence>
<dbReference type="SUPFAM" id="SSF49785">
    <property type="entry name" value="Galactose-binding domain-like"/>
    <property type="match status" value="1"/>
</dbReference>
<dbReference type="GO" id="GO:0030425">
    <property type="term" value="C:dendrite"/>
    <property type="evidence" value="ECO:0007669"/>
    <property type="project" value="TreeGrafter"/>
</dbReference>
<dbReference type="PROSITE" id="PS51550">
    <property type="entry name" value="EPH_LBD"/>
    <property type="match status" value="1"/>
</dbReference>
<keyword evidence="6 18" id="KW-0812">Transmembrane</keyword>
<evidence type="ECO:0000256" key="5">
    <source>
        <dbReference type="ARBA" id="ARBA00022679"/>
    </source>
</evidence>
<dbReference type="WBParaSite" id="jg15939">
    <property type="protein sequence ID" value="jg15939"/>
    <property type="gene ID" value="jg15939"/>
</dbReference>
<keyword evidence="15" id="KW-0675">Receptor</keyword>
<keyword evidence="21" id="KW-1185">Reference proteome</keyword>
<keyword evidence="8" id="KW-0677">Repeat</keyword>
<keyword evidence="7" id="KW-0732">Signal</keyword>
<feature type="domain" description="Eph LBD" evidence="20">
    <location>
        <begin position="51"/>
        <end position="230"/>
    </location>
</feature>
<evidence type="ECO:0000313" key="22">
    <source>
        <dbReference type="WBParaSite" id="jg15939"/>
    </source>
</evidence>
<dbReference type="Gene3D" id="2.60.40.1770">
    <property type="entry name" value="ephrin a2 ectodomain"/>
    <property type="match status" value="1"/>
</dbReference>
<protein>
    <recommendedName>
        <fullName evidence="2">receptor protein-tyrosine kinase</fullName>
        <ecNumber evidence="2">2.7.10.1</ecNumber>
    </recommendedName>
</protein>
<dbReference type="Pfam" id="PF14575">
    <property type="entry name" value="EphA2_TM"/>
    <property type="match status" value="1"/>
</dbReference>
<feature type="domain" description="Protein kinase" evidence="19">
    <location>
        <begin position="515"/>
        <end position="778"/>
    </location>
</feature>
<dbReference type="InterPro" id="IPR001245">
    <property type="entry name" value="Ser-Thr/Tyr_kinase_cat_dom"/>
</dbReference>
<dbReference type="Gene3D" id="1.10.510.10">
    <property type="entry name" value="Transferase(Phosphotransferase) domain 1"/>
    <property type="match status" value="1"/>
</dbReference>
<evidence type="ECO:0000256" key="6">
    <source>
        <dbReference type="ARBA" id="ARBA00022692"/>
    </source>
</evidence>
<dbReference type="PROSITE" id="PS50011">
    <property type="entry name" value="PROTEIN_KINASE_DOM"/>
    <property type="match status" value="1"/>
</dbReference>
<dbReference type="InterPro" id="IPR050449">
    <property type="entry name" value="Ephrin_rcpt_TKs"/>
</dbReference>
<dbReference type="InterPro" id="IPR001090">
    <property type="entry name" value="Ephrin_rcpt_lig-bd_dom"/>
</dbReference>
<organism evidence="21 22">
    <name type="scientific">Ditylenchus dipsaci</name>
    <dbReference type="NCBI Taxonomy" id="166011"/>
    <lineage>
        <taxon>Eukaryota</taxon>
        <taxon>Metazoa</taxon>
        <taxon>Ecdysozoa</taxon>
        <taxon>Nematoda</taxon>
        <taxon>Chromadorea</taxon>
        <taxon>Rhabditida</taxon>
        <taxon>Tylenchina</taxon>
        <taxon>Tylenchomorpha</taxon>
        <taxon>Sphaerularioidea</taxon>
        <taxon>Anguinidae</taxon>
        <taxon>Anguininae</taxon>
        <taxon>Ditylenchus</taxon>
    </lineage>
</organism>
<dbReference type="Pfam" id="PF01404">
    <property type="entry name" value="Ephrin_lbd"/>
    <property type="match status" value="1"/>
</dbReference>
<dbReference type="PROSITE" id="PS00109">
    <property type="entry name" value="PROTEIN_KINASE_TYR"/>
    <property type="match status" value="1"/>
</dbReference>
<keyword evidence="10" id="KW-0418">Kinase</keyword>
<dbReference type="GO" id="GO:0005005">
    <property type="term" value="F:transmembrane-ephrin receptor activity"/>
    <property type="evidence" value="ECO:0007669"/>
    <property type="project" value="TreeGrafter"/>
</dbReference>
<dbReference type="Pfam" id="PF25599">
    <property type="entry name" value="Ephrin_CRD"/>
    <property type="match status" value="1"/>
</dbReference>
<keyword evidence="4" id="KW-0597">Phosphoprotein</keyword>
<keyword evidence="16" id="KW-0325">Glycoprotein</keyword>
<keyword evidence="5" id="KW-0808">Transferase</keyword>
<reference evidence="22" key="1">
    <citation type="submission" date="2022-11" db="UniProtKB">
        <authorList>
            <consortium name="WormBaseParasite"/>
        </authorList>
    </citation>
    <scope>IDENTIFICATION</scope>
</reference>
<dbReference type="Pfam" id="PF07714">
    <property type="entry name" value="PK_Tyr_Ser-Thr"/>
    <property type="match status" value="1"/>
</dbReference>
<keyword evidence="14" id="KW-0829">Tyrosine-protein kinase</keyword>
<dbReference type="InterPro" id="IPR000719">
    <property type="entry name" value="Prot_kinase_dom"/>
</dbReference>
<dbReference type="Gene3D" id="3.30.200.20">
    <property type="entry name" value="Phosphorylase Kinase, domain 1"/>
    <property type="match status" value="1"/>
</dbReference>
<evidence type="ECO:0000256" key="7">
    <source>
        <dbReference type="ARBA" id="ARBA00022729"/>
    </source>
</evidence>
<evidence type="ECO:0000256" key="13">
    <source>
        <dbReference type="ARBA" id="ARBA00023136"/>
    </source>
</evidence>
<evidence type="ECO:0000256" key="17">
    <source>
        <dbReference type="PROSITE-ProRule" id="PRU10141"/>
    </source>
</evidence>
<dbReference type="GO" id="GO:0005524">
    <property type="term" value="F:ATP binding"/>
    <property type="evidence" value="ECO:0007669"/>
    <property type="project" value="UniProtKB-UniRule"/>
</dbReference>
<dbReference type="PANTHER" id="PTHR46877:SF14">
    <property type="entry name" value="RECEPTOR PROTEIN-TYROSINE KINASE"/>
    <property type="match status" value="1"/>
</dbReference>
<evidence type="ECO:0000259" key="20">
    <source>
        <dbReference type="PROSITE" id="PS51550"/>
    </source>
</evidence>
<dbReference type="Gene3D" id="2.60.120.260">
    <property type="entry name" value="Galactose-binding domain-like"/>
    <property type="match status" value="1"/>
</dbReference>
<dbReference type="SUPFAM" id="SSF56112">
    <property type="entry name" value="Protein kinase-like (PK-like)"/>
    <property type="match status" value="1"/>
</dbReference>
<dbReference type="InterPro" id="IPR008266">
    <property type="entry name" value="Tyr_kinase_AS"/>
</dbReference>
<comment type="subcellular location">
    <subcellularLocation>
        <location evidence="1">Cell membrane</location>
        <topology evidence="1">Single-pass type I membrane protein</topology>
    </subcellularLocation>
</comment>
<sequence length="778" mass="87406">MALGLKESRQSASEERLALKILQCEAGGMKISTLLLLLLSFTQMYATRADRVYLLNTLTASSELNWRTYSNQDEKDGWLEETIYSKPENVNHQVYSTCNSDITDIENWLLMPRIEPGEAVRLELEFGFTIVRCGDLPSMKGSCKETLKLYATNLQKGEPLPHHWHNETKWELVDTLVSNSEVVDTNVQQKQISSYVVSSPNVHFALRNTGACSSILFVKVYYMFCPETKTSFLRLPRTLPSKDLNSVVSVAGKCVENASPSQDSPAAATSICKADGTWQVIGGSKCECDPGYIPSLKTGLCTACGIGTYKWDRGSGECRLCPRHSASYKAGSKECECNSGYERAKNETATHPCRRKLARSITHRPDPMTDVKIESNNSAEDNMAKPKDDTYWWHSFASSHQAWPWLFLCLVSVLVLCCILLVVTRYSASNRKQMSDLDVLDNYKQDTITITPDYRSLGHVSALPVNAPLIPAYGTHRSAALGISNRFRPYVDPTAYEDPNQALAEFTNEIRPENVQVTRVIGAGEFGEVCCGRLTVEDAYGQIQQHVVAVKTLLPGSSLKAKKDFLTEAMSMGQFEHENVIHLLGVVTKTEPVMILTEYMINGSLDQFLRTNDNGRLTAYQLVKMLHGIACGMKYLTEKAYVHRDLAARNVLVDDLLTCKIADFGLSRWLTEGSGEQEYTTQNGGKIPIRWTAPEAINYLKYTAQSDVWSYGVVMWEVFSFGERPYWDWTNHKVIREIENGFRLPCPMDAPQQLYNVMLACWQVDRHERPTFAILSLS</sequence>
<keyword evidence="3" id="KW-1003">Cell membrane</keyword>
<dbReference type="SMART" id="SM01411">
    <property type="entry name" value="Ephrin_rec_like"/>
    <property type="match status" value="1"/>
</dbReference>
<evidence type="ECO:0000256" key="18">
    <source>
        <dbReference type="SAM" id="Phobius"/>
    </source>
</evidence>
<keyword evidence="9 17" id="KW-0547">Nucleotide-binding</keyword>
<proteinExistence type="predicted"/>
<dbReference type="InterPro" id="IPR017441">
    <property type="entry name" value="Protein_kinase_ATP_BS"/>
</dbReference>
<dbReference type="Pfam" id="PF07699">
    <property type="entry name" value="Ephrin_rec_like"/>
    <property type="match status" value="1"/>
</dbReference>
<keyword evidence="11 17" id="KW-0067">ATP-binding</keyword>
<dbReference type="PRINTS" id="PR00109">
    <property type="entry name" value="TYRKINASE"/>
</dbReference>
<evidence type="ECO:0000256" key="16">
    <source>
        <dbReference type="ARBA" id="ARBA00023180"/>
    </source>
</evidence>
<dbReference type="GO" id="GO:0007411">
    <property type="term" value="P:axon guidance"/>
    <property type="evidence" value="ECO:0007669"/>
    <property type="project" value="TreeGrafter"/>
</dbReference>
<evidence type="ECO:0000256" key="10">
    <source>
        <dbReference type="ARBA" id="ARBA00022777"/>
    </source>
</evidence>
<dbReference type="SMART" id="SM00219">
    <property type="entry name" value="TyrKc"/>
    <property type="match status" value="1"/>
</dbReference>
<dbReference type="SMART" id="SM00615">
    <property type="entry name" value="EPH_lbd"/>
    <property type="match status" value="1"/>
</dbReference>
<dbReference type="InterPro" id="IPR020635">
    <property type="entry name" value="Tyr_kinase_cat_dom"/>
</dbReference>
<evidence type="ECO:0000256" key="15">
    <source>
        <dbReference type="ARBA" id="ARBA00023170"/>
    </source>
</evidence>
<dbReference type="FunFam" id="3.30.200.20:FF:000802">
    <property type="entry name" value="Ephrin receptor 1"/>
    <property type="match status" value="1"/>
</dbReference>
<dbReference type="Gene3D" id="2.10.50.10">
    <property type="entry name" value="Tumor Necrosis Factor Receptor, subunit A, domain 2"/>
    <property type="match status" value="1"/>
</dbReference>